<sequence length="133" mass="15197">MTQHEMRRIALQALYLANQEPDLDYDEIVSRTQRALDLKDLPDFSQELVKGVLSQKADLDEEISKYLKSGWRIERLAQIDRAILELGLYEIKNSKQIEPVAALDEALNLGEEFSSEKSKAFINGVLGNFIDEK</sequence>
<dbReference type="Gene3D" id="1.10.940.10">
    <property type="entry name" value="NusB-like"/>
    <property type="match status" value="1"/>
</dbReference>
<evidence type="ECO:0000313" key="8">
    <source>
        <dbReference type="EMBL" id="GBG04394.1"/>
    </source>
</evidence>
<keyword evidence="2 6" id="KW-0889">Transcription antitermination</keyword>
<organism evidence="8 9">
    <name type="scientific">Lactobacillus rodentium</name>
    <dbReference type="NCBI Taxonomy" id="947835"/>
    <lineage>
        <taxon>Bacteria</taxon>
        <taxon>Bacillati</taxon>
        <taxon>Bacillota</taxon>
        <taxon>Bacilli</taxon>
        <taxon>Lactobacillales</taxon>
        <taxon>Lactobacillaceae</taxon>
        <taxon>Lactobacillus</taxon>
    </lineage>
</organism>
<comment type="similarity">
    <text evidence="1 6">Belongs to the NusB family.</text>
</comment>
<dbReference type="NCBIfam" id="TIGR01951">
    <property type="entry name" value="nusB"/>
    <property type="match status" value="1"/>
</dbReference>
<reference evidence="9" key="1">
    <citation type="submission" date="2018-03" db="EMBL/GenBank/DDBJ databases">
        <title>New taxa in the Lactobacillus gasseri group.</title>
        <authorList>
            <person name="Tanizawa Y."/>
            <person name="Tohno M."/>
            <person name="Endo A."/>
            <person name="Arita M."/>
        </authorList>
    </citation>
    <scope>NUCLEOTIDE SEQUENCE [LARGE SCALE GENOMIC DNA]</scope>
    <source>
        <strain evidence="9">DSM 24759</strain>
    </source>
</reference>
<dbReference type="PANTHER" id="PTHR11078">
    <property type="entry name" value="N UTILIZATION SUBSTANCE PROTEIN B-RELATED"/>
    <property type="match status" value="1"/>
</dbReference>
<keyword evidence="5 6" id="KW-0804">Transcription</keyword>
<dbReference type="EMBL" id="BFBY01000002">
    <property type="protein sequence ID" value="GBG04394.1"/>
    <property type="molecule type" value="Genomic_DNA"/>
</dbReference>
<dbReference type="PANTHER" id="PTHR11078:SF3">
    <property type="entry name" value="ANTITERMINATION NUSB DOMAIN-CONTAINING PROTEIN"/>
    <property type="match status" value="1"/>
</dbReference>
<name>A0A2Z6T647_9LACO</name>
<dbReference type="SUPFAM" id="SSF48013">
    <property type="entry name" value="NusB-like"/>
    <property type="match status" value="1"/>
</dbReference>
<dbReference type="Pfam" id="PF01029">
    <property type="entry name" value="NusB"/>
    <property type="match status" value="1"/>
</dbReference>
<keyword evidence="9" id="KW-1185">Reference proteome</keyword>
<accession>A0A2Z6T647</accession>
<dbReference type="InterPro" id="IPR011605">
    <property type="entry name" value="NusB_fam"/>
</dbReference>
<dbReference type="RefSeq" id="WP_117117741.1">
    <property type="nucleotide sequence ID" value="NZ_BFBY01000002.1"/>
</dbReference>
<comment type="caution">
    <text evidence="8">The sequence shown here is derived from an EMBL/GenBank/DDBJ whole genome shotgun (WGS) entry which is preliminary data.</text>
</comment>
<dbReference type="InterPro" id="IPR035926">
    <property type="entry name" value="NusB-like_sf"/>
</dbReference>
<dbReference type="CDD" id="cd00447">
    <property type="entry name" value="NusB_Sun"/>
    <property type="match status" value="1"/>
</dbReference>
<dbReference type="GO" id="GO:0006353">
    <property type="term" value="P:DNA-templated transcription termination"/>
    <property type="evidence" value="ECO:0007669"/>
    <property type="project" value="UniProtKB-UniRule"/>
</dbReference>
<dbReference type="AlphaFoldDB" id="A0A2Z6T647"/>
<dbReference type="GO" id="GO:0003723">
    <property type="term" value="F:RNA binding"/>
    <property type="evidence" value="ECO:0007669"/>
    <property type="project" value="UniProtKB-UniRule"/>
</dbReference>
<dbReference type="OrthoDB" id="9811381at2"/>
<dbReference type="Proteomes" id="UP000257317">
    <property type="component" value="Unassembled WGS sequence"/>
</dbReference>
<gene>
    <name evidence="6 8" type="primary">nusB</name>
    <name evidence="8" type="ORF">LrDSM24759_03080</name>
</gene>
<dbReference type="InterPro" id="IPR006027">
    <property type="entry name" value="NusB_RsmB_TIM44"/>
</dbReference>
<comment type="function">
    <text evidence="6">Involved in transcription antitermination. Required for transcription of ribosomal RNA (rRNA) genes. Binds specifically to the boxA antiterminator sequence of the ribosomal RNA (rrn) operons.</text>
</comment>
<feature type="domain" description="NusB/RsmB/TIM44" evidence="7">
    <location>
        <begin position="5"/>
        <end position="130"/>
    </location>
</feature>
<keyword evidence="4 6" id="KW-0805">Transcription regulation</keyword>
<dbReference type="GO" id="GO:0031564">
    <property type="term" value="P:transcription antitermination"/>
    <property type="evidence" value="ECO:0007669"/>
    <property type="project" value="UniProtKB-KW"/>
</dbReference>
<evidence type="ECO:0000256" key="3">
    <source>
        <dbReference type="ARBA" id="ARBA00022884"/>
    </source>
</evidence>
<evidence type="ECO:0000259" key="7">
    <source>
        <dbReference type="Pfam" id="PF01029"/>
    </source>
</evidence>
<protein>
    <recommendedName>
        <fullName evidence="6">Transcription antitermination protein NusB</fullName>
    </recommendedName>
    <alternativeName>
        <fullName evidence="6">Antitermination factor NusB</fullName>
    </alternativeName>
</protein>
<evidence type="ECO:0000313" key="9">
    <source>
        <dbReference type="Proteomes" id="UP000257317"/>
    </source>
</evidence>
<evidence type="ECO:0000256" key="2">
    <source>
        <dbReference type="ARBA" id="ARBA00022814"/>
    </source>
</evidence>
<evidence type="ECO:0000256" key="5">
    <source>
        <dbReference type="ARBA" id="ARBA00023163"/>
    </source>
</evidence>
<keyword evidence="3 6" id="KW-0694">RNA-binding</keyword>
<dbReference type="HAMAP" id="MF_00073">
    <property type="entry name" value="NusB"/>
    <property type="match status" value="1"/>
</dbReference>
<proteinExistence type="inferred from homology"/>
<evidence type="ECO:0000256" key="1">
    <source>
        <dbReference type="ARBA" id="ARBA00005952"/>
    </source>
</evidence>
<evidence type="ECO:0000256" key="4">
    <source>
        <dbReference type="ARBA" id="ARBA00023015"/>
    </source>
</evidence>
<dbReference type="GO" id="GO:0005829">
    <property type="term" value="C:cytosol"/>
    <property type="evidence" value="ECO:0007669"/>
    <property type="project" value="TreeGrafter"/>
</dbReference>
<evidence type="ECO:0000256" key="6">
    <source>
        <dbReference type="HAMAP-Rule" id="MF_00073"/>
    </source>
</evidence>